<name>A0A183CVC5_9BILA</name>
<dbReference type="SMART" id="SM00404">
    <property type="entry name" value="PTPc_motif"/>
    <property type="match status" value="1"/>
</dbReference>
<dbReference type="InterPro" id="IPR000387">
    <property type="entry name" value="Tyr_Pase_dom"/>
</dbReference>
<dbReference type="Pfam" id="PF00102">
    <property type="entry name" value="Y_phosphatase"/>
    <property type="match status" value="1"/>
</dbReference>
<dbReference type="AlphaFoldDB" id="A0A183CVC5"/>
<proteinExistence type="predicted"/>
<dbReference type="InterPro" id="IPR029021">
    <property type="entry name" value="Prot-tyrosine_phosphatase-like"/>
</dbReference>
<evidence type="ECO:0000259" key="1">
    <source>
        <dbReference type="PROSITE" id="PS50055"/>
    </source>
</evidence>
<dbReference type="WBParaSite" id="GPUH_0000041501-mRNA-1">
    <property type="protein sequence ID" value="GPUH_0000041501-mRNA-1"/>
    <property type="gene ID" value="GPUH_0000041501"/>
</dbReference>
<dbReference type="InterPro" id="IPR000242">
    <property type="entry name" value="PTP_cat"/>
</dbReference>
<dbReference type="PROSITE" id="PS50056">
    <property type="entry name" value="TYR_PHOSPHATASE_2"/>
    <property type="match status" value="1"/>
</dbReference>
<dbReference type="GO" id="GO:0004725">
    <property type="term" value="F:protein tyrosine phosphatase activity"/>
    <property type="evidence" value="ECO:0007669"/>
    <property type="project" value="InterPro"/>
</dbReference>
<organism evidence="5">
    <name type="scientific">Gongylonema pulchrum</name>
    <dbReference type="NCBI Taxonomy" id="637853"/>
    <lineage>
        <taxon>Eukaryota</taxon>
        <taxon>Metazoa</taxon>
        <taxon>Ecdysozoa</taxon>
        <taxon>Nematoda</taxon>
        <taxon>Chromadorea</taxon>
        <taxon>Rhabditida</taxon>
        <taxon>Spirurina</taxon>
        <taxon>Spiruromorpha</taxon>
        <taxon>Spiruroidea</taxon>
        <taxon>Gongylonematidae</taxon>
        <taxon>Gongylonema</taxon>
    </lineage>
</organism>
<dbReference type="Gene3D" id="3.90.190.10">
    <property type="entry name" value="Protein tyrosine phosphatase superfamily"/>
    <property type="match status" value="1"/>
</dbReference>
<keyword evidence="4" id="KW-1185">Reference proteome</keyword>
<evidence type="ECO:0000313" key="4">
    <source>
        <dbReference type="Proteomes" id="UP000271098"/>
    </source>
</evidence>
<reference evidence="5" key="1">
    <citation type="submission" date="2016-06" db="UniProtKB">
        <authorList>
            <consortium name="WormBaseParasite"/>
        </authorList>
    </citation>
    <scope>IDENTIFICATION</scope>
</reference>
<evidence type="ECO:0000313" key="5">
    <source>
        <dbReference type="WBParaSite" id="GPUH_0000041501-mRNA-1"/>
    </source>
</evidence>
<dbReference type="InterPro" id="IPR003595">
    <property type="entry name" value="Tyr_Pase_cat"/>
</dbReference>
<accession>A0A183CVC5</accession>
<dbReference type="PROSITE" id="PS50055">
    <property type="entry name" value="TYR_PHOSPHATASE_PTP"/>
    <property type="match status" value="1"/>
</dbReference>
<dbReference type="PANTHER" id="PTHR46163:SF24">
    <property type="entry name" value="PROTEIN-TYROSINE PHOSPHATASE CATALYTIC DOMAIN-CONTAINING PROTEIN-RELATED"/>
    <property type="match status" value="1"/>
</dbReference>
<dbReference type="Proteomes" id="UP000271098">
    <property type="component" value="Unassembled WGS sequence"/>
</dbReference>
<gene>
    <name evidence="3" type="ORF">GPUH_LOCUS416</name>
</gene>
<evidence type="ECO:0000313" key="3">
    <source>
        <dbReference type="EMBL" id="VDK28051.1"/>
    </source>
</evidence>
<evidence type="ECO:0000259" key="2">
    <source>
        <dbReference type="PROSITE" id="PS50056"/>
    </source>
</evidence>
<dbReference type="OrthoDB" id="5775049at2759"/>
<dbReference type="SUPFAM" id="SSF52799">
    <property type="entry name" value="(Phosphotyrosine protein) phosphatases II"/>
    <property type="match status" value="1"/>
</dbReference>
<feature type="domain" description="Tyrosine specific protein phosphatases" evidence="2">
    <location>
        <begin position="15"/>
        <end position="90"/>
    </location>
</feature>
<dbReference type="EMBL" id="UYRT01000353">
    <property type="protein sequence ID" value="VDK28051.1"/>
    <property type="molecule type" value="Genomic_DNA"/>
</dbReference>
<sequence>MHYDKWTEEEPITPNTLIRIITSMNSLLNKDSKKPIIVHSTYGTRRAAIYVITALLMQQLAETQKMSVVSAAKAVCKRRYGVLRRREDFKLILETVLQYAKQTDLVKDDQTFHRVMQILEERPQVIPDMNAPSHENY</sequence>
<protein>
    <submittedName>
        <fullName evidence="5">TYR_PHOSPHATASE_2 domain-containing protein</fullName>
    </submittedName>
</protein>
<dbReference type="InterPro" id="IPR052782">
    <property type="entry name" value="Oocyte-zygote_transition_reg"/>
</dbReference>
<feature type="domain" description="Tyrosine-protein phosphatase" evidence="1">
    <location>
        <begin position="1"/>
        <end position="99"/>
    </location>
</feature>
<dbReference type="PANTHER" id="PTHR46163">
    <property type="entry name" value="TYROSINE-PROTEIN PHOSPHATASE-RELATED"/>
    <property type="match status" value="1"/>
</dbReference>
<reference evidence="3 4" key="2">
    <citation type="submission" date="2018-11" db="EMBL/GenBank/DDBJ databases">
        <authorList>
            <consortium name="Pathogen Informatics"/>
        </authorList>
    </citation>
    <scope>NUCLEOTIDE SEQUENCE [LARGE SCALE GENOMIC DNA]</scope>
</reference>